<keyword evidence="2" id="KW-1185">Reference proteome</keyword>
<evidence type="ECO:0000313" key="2">
    <source>
        <dbReference type="Proteomes" id="UP001165960"/>
    </source>
</evidence>
<protein>
    <submittedName>
        <fullName evidence="1">Uncharacterized protein</fullName>
    </submittedName>
</protein>
<gene>
    <name evidence="1" type="ORF">DSO57_1002785</name>
</gene>
<reference evidence="1" key="1">
    <citation type="submission" date="2022-04" db="EMBL/GenBank/DDBJ databases">
        <title>Genome of the entomopathogenic fungus Entomophthora muscae.</title>
        <authorList>
            <person name="Elya C."/>
            <person name="Lovett B.R."/>
            <person name="Lee E."/>
            <person name="Macias A.M."/>
            <person name="Hajek A.E."/>
            <person name="De Bivort B.L."/>
            <person name="Kasson M.T."/>
            <person name="De Fine Licht H.H."/>
            <person name="Stajich J.E."/>
        </authorList>
    </citation>
    <scope>NUCLEOTIDE SEQUENCE</scope>
    <source>
        <strain evidence="1">Berkeley</strain>
    </source>
</reference>
<comment type="caution">
    <text evidence="1">The sequence shown here is derived from an EMBL/GenBank/DDBJ whole genome shotgun (WGS) entry which is preliminary data.</text>
</comment>
<organism evidence="1 2">
    <name type="scientific">Entomophthora muscae</name>
    <dbReference type="NCBI Taxonomy" id="34485"/>
    <lineage>
        <taxon>Eukaryota</taxon>
        <taxon>Fungi</taxon>
        <taxon>Fungi incertae sedis</taxon>
        <taxon>Zoopagomycota</taxon>
        <taxon>Entomophthoromycotina</taxon>
        <taxon>Entomophthoromycetes</taxon>
        <taxon>Entomophthorales</taxon>
        <taxon>Entomophthoraceae</taxon>
        <taxon>Entomophthora</taxon>
    </lineage>
</organism>
<dbReference type="EMBL" id="QTSX02007106">
    <property type="protein sequence ID" value="KAJ9051650.1"/>
    <property type="molecule type" value="Genomic_DNA"/>
</dbReference>
<evidence type="ECO:0000313" key="1">
    <source>
        <dbReference type="EMBL" id="KAJ9051650.1"/>
    </source>
</evidence>
<accession>A0ACC2RNL8</accession>
<dbReference type="Proteomes" id="UP001165960">
    <property type="component" value="Unassembled WGS sequence"/>
</dbReference>
<sequence>MRTISIQLLYTIPLLRGDGGRPALSKERESFPSVVDMVFLGVARQKRHHPGKLTQKPHPLGVMVDLNLALDHSWVVEREIGSKWGADALRPNFLRTVAFESTPDLLGGQGVLDEPPCDVSNSMDQSDGDVELWGLSPN</sequence>
<name>A0ACC2RNL8_9FUNG</name>
<proteinExistence type="predicted"/>